<dbReference type="EMBL" id="PYOI01000013">
    <property type="protein sequence ID" value="PSV82261.1"/>
    <property type="molecule type" value="Genomic_DNA"/>
</dbReference>
<dbReference type="Gene3D" id="3.40.50.300">
    <property type="entry name" value="P-loop containing nucleotide triphosphate hydrolases"/>
    <property type="match status" value="1"/>
</dbReference>
<dbReference type="PANTHER" id="PTHR37291:SF1">
    <property type="entry name" value="TYPE IV METHYL-DIRECTED RESTRICTION ENZYME ECOKMCRB SUBUNIT"/>
    <property type="match status" value="1"/>
</dbReference>
<evidence type="ECO:0000256" key="1">
    <source>
        <dbReference type="SAM" id="MobiDB-lite"/>
    </source>
</evidence>
<dbReference type="InterPro" id="IPR011704">
    <property type="entry name" value="ATPase_dyneun-rel_AAA"/>
</dbReference>
<feature type="region of interest" description="Disordered" evidence="1">
    <location>
        <begin position="722"/>
        <end position="741"/>
    </location>
</feature>
<proteinExistence type="predicted"/>
<dbReference type="InterPro" id="IPR027417">
    <property type="entry name" value="P-loop_NTPase"/>
</dbReference>
<feature type="domain" description="ATPase dynein-related AAA" evidence="2">
    <location>
        <begin position="483"/>
        <end position="562"/>
    </location>
</feature>
<gene>
    <name evidence="3" type="ORF">CTM94_10450</name>
</gene>
<organism evidence="3 4">
    <name type="scientific">Photobacterium leiognathi</name>
    <dbReference type="NCBI Taxonomy" id="553611"/>
    <lineage>
        <taxon>Bacteria</taxon>
        <taxon>Pseudomonadati</taxon>
        <taxon>Pseudomonadota</taxon>
        <taxon>Gammaproteobacteria</taxon>
        <taxon>Vibrionales</taxon>
        <taxon>Vibrionaceae</taxon>
        <taxon>Photobacterium</taxon>
    </lineage>
</organism>
<evidence type="ECO:0000313" key="4">
    <source>
        <dbReference type="Proteomes" id="UP000241566"/>
    </source>
</evidence>
<dbReference type="Proteomes" id="UP000241566">
    <property type="component" value="Unassembled WGS sequence"/>
</dbReference>
<dbReference type="SUPFAM" id="SSF52540">
    <property type="entry name" value="P-loop containing nucleoside triphosphate hydrolases"/>
    <property type="match status" value="1"/>
</dbReference>
<comment type="caution">
    <text evidence="3">The sequence shown here is derived from an EMBL/GenBank/DDBJ whole genome shotgun (WGS) entry which is preliminary data.</text>
</comment>
<reference evidence="3 4" key="1">
    <citation type="submission" date="2018-01" db="EMBL/GenBank/DDBJ databases">
        <title>Whole genome sequencing of Histamine producing bacteria.</title>
        <authorList>
            <person name="Butler K."/>
        </authorList>
    </citation>
    <scope>NUCLEOTIDE SEQUENCE [LARGE SCALE GENOMIC DNA]</scope>
    <source>
        <strain evidence="3 4">ATCC 25521</strain>
    </source>
</reference>
<dbReference type="InterPro" id="IPR052934">
    <property type="entry name" value="Methyl-DNA_Rec/Restrict_Enz"/>
</dbReference>
<dbReference type="PANTHER" id="PTHR37291">
    <property type="entry name" value="5-METHYLCYTOSINE-SPECIFIC RESTRICTION ENZYME B"/>
    <property type="match status" value="1"/>
</dbReference>
<evidence type="ECO:0000313" key="3">
    <source>
        <dbReference type="EMBL" id="PSV82261.1"/>
    </source>
</evidence>
<protein>
    <submittedName>
        <fullName evidence="3">AAA family ATPase</fullName>
    </submittedName>
</protein>
<name>A0ABX5GG19_PHOLE</name>
<evidence type="ECO:0000259" key="2">
    <source>
        <dbReference type="Pfam" id="PF07728"/>
    </source>
</evidence>
<keyword evidence="4" id="KW-1185">Reference proteome</keyword>
<sequence length="741" mass="84112">MLEMAASLFQTNKKLSQMTAPERSLFLGQNSNKNNPYEFDVNLFGAPGGNGEVRSVIASKYQFLDDFFAAIPRTGVVTTPQYENLVSLFKQGIEASGCSKFPLVLFTRILTITRPDTFVSSAAKALEPICKALEVKQVKDTESYWNRLLPELHKNELFSESVGVPASNYLALLDGIVWVESENKINEETNKYVMKEPTNKLKQPCNSLNSILYGPPGTGKTYHTIEAAVKAAEPSFSWHSREELKAEYDRLVSDKRIRFVTFHQSYGYEEFVEGLRAVSNQDNQIEYPIQSGIFKQICQDATASAINQPATLKPSAKIWKLSIDGVKSSRVRDYCFENNLAAIGWGDTGDMSSEERSAEEQDYFESLGALAKSSIMEFSNRMAEGDIVVCVKGQWSIQAVGVVSGDYQFREEGVEDRLDFCHVMPVDWLAIGLDVNLYELNDNTRLTLKTCYELTRFTSIELYEVLEKSGVKLKSYSQADSKRQNYVLVIDEINRGNISKVFGELITLIEPSKRKGQEEALELTLPYSGKPFSVPDNLYIIGTMNTADRSLAMMDTALRRRFDFVEMMPKPELLESAVVKGIDLQRLLEVLNQRIEILYDREHTLGHAFLMPVKALVDKDKEELAFTELQSVFQNKIIPLLEEYFFEDWNKIRLVLADNQKPLEKQFIKEHVQENQELNALFGVKHNLDLYGQSVVKYTLVDKADEVWCDAESYIGIYSKGSKTSDENQEFESSRQMVTEQ</sequence>
<accession>A0ABX5GG19</accession>
<dbReference type="Pfam" id="PF07728">
    <property type="entry name" value="AAA_5"/>
    <property type="match status" value="1"/>
</dbReference>